<evidence type="ECO:0000256" key="6">
    <source>
        <dbReference type="ARBA" id="ARBA00023163"/>
    </source>
</evidence>
<name>H5UN44_9MICO</name>
<keyword evidence="3" id="KW-0805">Transcription regulation</keyword>
<proteinExistence type="predicted"/>
<evidence type="ECO:0000256" key="2">
    <source>
        <dbReference type="ARBA" id="ARBA00023012"/>
    </source>
</evidence>
<comment type="caution">
    <text evidence="9">The sequence shown here is derived from an EMBL/GenBank/DDBJ whole genome shotgun (WGS) entry which is preliminary data.</text>
</comment>
<evidence type="ECO:0000256" key="5">
    <source>
        <dbReference type="ARBA" id="ARBA00023159"/>
    </source>
</evidence>
<dbReference type="InterPro" id="IPR039420">
    <property type="entry name" value="WalR-like"/>
</dbReference>
<keyword evidence="4 7" id="KW-0238">DNA-binding</keyword>
<evidence type="ECO:0000256" key="4">
    <source>
        <dbReference type="ARBA" id="ARBA00023125"/>
    </source>
</evidence>
<feature type="DNA-binding region" description="OmpR/PhoB-type" evidence="7">
    <location>
        <begin position="122"/>
        <end position="219"/>
    </location>
</feature>
<dbReference type="Gene3D" id="3.40.50.2300">
    <property type="match status" value="1"/>
</dbReference>
<dbReference type="eggNOG" id="COG0745">
    <property type="taxonomic scope" value="Bacteria"/>
</dbReference>
<organism evidence="9 10">
    <name type="scientific">Mobilicoccus pelagius NBRC 104925</name>
    <dbReference type="NCBI Taxonomy" id="1089455"/>
    <lineage>
        <taxon>Bacteria</taxon>
        <taxon>Bacillati</taxon>
        <taxon>Actinomycetota</taxon>
        <taxon>Actinomycetes</taxon>
        <taxon>Micrococcales</taxon>
        <taxon>Dermatophilaceae</taxon>
        <taxon>Mobilicoccus</taxon>
    </lineage>
</organism>
<dbReference type="InterPro" id="IPR001867">
    <property type="entry name" value="OmpR/PhoB-type_DNA-bd"/>
</dbReference>
<keyword evidence="5" id="KW-0010">Activator</keyword>
<dbReference type="Pfam" id="PF00486">
    <property type="entry name" value="Trans_reg_C"/>
    <property type="match status" value="1"/>
</dbReference>
<keyword evidence="10" id="KW-1185">Reference proteome</keyword>
<keyword evidence="2" id="KW-0902">Two-component regulatory system</keyword>
<evidence type="ECO:0000256" key="1">
    <source>
        <dbReference type="ARBA" id="ARBA00022553"/>
    </source>
</evidence>
<keyword evidence="1" id="KW-0597">Phosphoprotein</keyword>
<accession>H5UN44</accession>
<dbReference type="GO" id="GO:0000976">
    <property type="term" value="F:transcription cis-regulatory region binding"/>
    <property type="evidence" value="ECO:0007669"/>
    <property type="project" value="TreeGrafter"/>
</dbReference>
<protein>
    <submittedName>
        <fullName evidence="9">Transcriptional regulatory protein GlnR</fullName>
    </submittedName>
</protein>
<keyword evidence="6" id="KW-0804">Transcription</keyword>
<evidence type="ECO:0000256" key="7">
    <source>
        <dbReference type="PROSITE-ProRule" id="PRU01091"/>
    </source>
</evidence>
<dbReference type="GO" id="GO:0032993">
    <property type="term" value="C:protein-DNA complex"/>
    <property type="evidence" value="ECO:0007669"/>
    <property type="project" value="TreeGrafter"/>
</dbReference>
<dbReference type="EMBL" id="BAFE01000005">
    <property type="protein sequence ID" value="GAB47152.1"/>
    <property type="molecule type" value="Genomic_DNA"/>
</dbReference>
<sequence length="225" mass="24127">MLLSRRTLEEVLPALTLLPHPIRVVADVGDLASVVADVVVLVDAVTDLVGARATCRRVAIALPDLPVVAVVTEGGLAALTPEWRLADVVLQSAGPTEIDARLRLTAARRLAPDDDAASAPTAREPAAGGLVVDESGYTARVDGVPLDLTYKEFELLKHLTSSPGHVFTRAQILEDVWGYDYYGGTRTVDVHVRRLRAKLGPEHEGLIGTVRGVGYRYQNPARSTP</sequence>
<gene>
    <name evidence="9" type="primary">glnR</name>
    <name evidence="9" type="ORF">MOPEL_005_00140</name>
</gene>
<dbReference type="PANTHER" id="PTHR48111">
    <property type="entry name" value="REGULATOR OF RPOS"/>
    <property type="match status" value="1"/>
</dbReference>
<dbReference type="SMART" id="SM00862">
    <property type="entry name" value="Trans_reg_C"/>
    <property type="match status" value="1"/>
</dbReference>
<evidence type="ECO:0000259" key="8">
    <source>
        <dbReference type="PROSITE" id="PS51755"/>
    </source>
</evidence>
<dbReference type="SUPFAM" id="SSF46894">
    <property type="entry name" value="C-terminal effector domain of the bipartite response regulators"/>
    <property type="match status" value="1"/>
</dbReference>
<dbReference type="GO" id="GO:0006355">
    <property type="term" value="P:regulation of DNA-templated transcription"/>
    <property type="evidence" value="ECO:0007669"/>
    <property type="project" value="InterPro"/>
</dbReference>
<evidence type="ECO:0000256" key="3">
    <source>
        <dbReference type="ARBA" id="ARBA00023015"/>
    </source>
</evidence>
<dbReference type="Proteomes" id="UP000004367">
    <property type="component" value="Unassembled WGS sequence"/>
</dbReference>
<dbReference type="GO" id="GO:0005829">
    <property type="term" value="C:cytosol"/>
    <property type="evidence" value="ECO:0007669"/>
    <property type="project" value="TreeGrafter"/>
</dbReference>
<dbReference type="InterPro" id="IPR016032">
    <property type="entry name" value="Sig_transdc_resp-reg_C-effctor"/>
</dbReference>
<dbReference type="GO" id="GO:0000156">
    <property type="term" value="F:phosphorelay response regulator activity"/>
    <property type="evidence" value="ECO:0007669"/>
    <property type="project" value="TreeGrafter"/>
</dbReference>
<dbReference type="Gene3D" id="1.10.10.10">
    <property type="entry name" value="Winged helix-like DNA-binding domain superfamily/Winged helix DNA-binding domain"/>
    <property type="match status" value="1"/>
</dbReference>
<dbReference type="STRING" id="1089455.MOPEL_005_00140"/>
<dbReference type="CDD" id="cd00383">
    <property type="entry name" value="trans_reg_C"/>
    <property type="match status" value="1"/>
</dbReference>
<dbReference type="InterPro" id="IPR049170">
    <property type="entry name" value="GlnR_N"/>
</dbReference>
<evidence type="ECO:0000313" key="10">
    <source>
        <dbReference type="Proteomes" id="UP000004367"/>
    </source>
</evidence>
<reference evidence="9 10" key="1">
    <citation type="submission" date="2012-02" db="EMBL/GenBank/DDBJ databases">
        <title>Whole genome shotgun sequence of Mobilicoccus pelagius NBRC 104925.</title>
        <authorList>
            <person name="Yoshida Y."/>
            <person name="Hosoyama A."/>
            <person name="Tsuchikane K."/>
            <person name="Katsumata H."/>
            <person name="Yamazaki S."/>
            <person name="Fujita N."/>
        </authorList>
    </citation>
    <scope>NUCLEOTIDE SEQUENCE [LARGE SCALE GENOMIC DNA]</scope>
    <source>
        <strain evidence="9 10">NBRC 104925</strain>
    </source>
</reference>
<dbReference type="Pfam" id="PF21695">
    <property type="entry name" value="GlnR_1st"/>
    <property type="match status" value="1"/>
</dbReference>
<dbReference type="PANTHER" id="PTHR48111:SF16">
    <property type="entry name" value="TRANSCRIPTIONAL REGULATORY PROTEIN GLNR"/>
    <property type="match status" value="1"/>
</dbReference>
<dbReference type="PROSITE" id="PS51755">
    <property type="entry name" value="OMPR_PHOB"/>
    <property type="match status" value="1"/>
</dbReference>
<evidence type="ECO:0000313" key="9">
    <source>
        <dbReference type="EMBL" id="GAB47152.1"/>
    </source>
</evidence>
<dbReference type="FunFam" id="1.10.10.10:FF:000216">
    <property type="entry name" value="DNA-binding response regulator"/>
    <property type="match status" value="1"/>
</dbReference>
<dbReference type="AlphaFoldDB" id="H5UN44"/>
<feature type="domain" description="OmpR/PhoB-type" evidence="8">
    <location>
        <begin position="122"/>
        <end position="219"/>
    </location>
</feature>
<dbReference type="InterPro" id="IPR036388">
    <property type="entry name" value="WH-like_DNA-bd_sf"/>
</dbReference>